<dbReference type="Proteomes" id="UP000613030">
    <property type="component" value="Unassembled WGS sequence"/>
</dbReference>
<name>A0ABS1L0S4_9BACT</name>
<keyword evidence="2" id="KW-1185">Reference proteome</keyword>
<proteinExistence type="predicted"/>
<comment type="caution">
    <text evidence="1">The sequence shown here is derived from an EMBL/GenBank/DDBJ whole genome shotgun (WGS) entry which is preliminary data.</text>
</comment>
<evidence type="ECO:0000313" key="2">
    <source>
        <dbReference type="Proteomes" id="UP000613030"/>
    </source>
</evidence>
<dbReference type="RefSeq" id="WP_202015674.1">
    <property type="nucleotide sequence ID" value="NZ_JAERRB010000015.1"/>
</dbReference>
<protein>
    <submittedName>
        <fullName evidence="1">Uncharacterized protein</fullName>
    </submittedName>
</protein>
<reference evidence="1 2" key="1">
    <citation type="submission" date="2021-01" db="EMBL/GenBank/DDBJ databases">
        <title>Chryseolinea sp. Jin1 Genome sequencing and assembly.</title>
        <authorList>
            <person name="Kim I."/>
        </authorList>
    </citation>
    <scope>NUCLEOTIDE SEQUENCE [LARGE SCALE GENOMIC DNA]</scope>
    <source>
        <strain evidence="1 2">Jin1</strain>
    </source>
</reference>
<sequence length="99" mass="11901">MRIIQQFDPCHERDFMALEQQFDQLEKSRPDYPKGKRMQPISGGEPLNTLIWQYEFPDLETAYKTLNFFSGDDGHEDLYRQQVAFIRQAKIEFYKTLDF</sequence>
<evidence type="ECO:0000313" key="1">
    <source>
        <dbReference type="EMBL" id="MBL0745308.1"/>
    </source>
</evidence>
<organism evidence="1 2">
    <name type="scientific">Chryseolinea lacunae</name>
    <dbReference type="NCBI Taxonomy" id="2801331"/>
    <lineage>
        <taxon>Bacteria</taxon>
        <taxon>Pseudomonadati</taxon>
        <taxon>Bacteroidota</taxon>
        <taxon>Cytophagia</taxon>
        <taxon>Cytophagales</taxon>
        <taxon>Fulvivirgaceae</taxon>
        <taxon>Chryseolinea</taxon>
    </lineage>
</organism>
<dbReference type="EMBL" id="JAERRB010000015">
    <property type="protein sequence ID" value="MBL0745308.1"/>
    <property type="molecule type" value="Genomic_DNA"/>
</dbReference>
<accession>A0ABS1L0S4</accession>
<gene>
    <name evidence="1" type="ORF">JI741_29020</name>
</gene>